<feature type="transmembrane region" description="Helical" evidence="9">
    <location>
        <begin position="230"/>
        <end position="250"/>
    </location>
</feature>
<feature type="transmembrane region" description="Helical" evidence="9">
    <location>
        <begin position="62"/>
        <end position="77"/>
    </location>
</feature>
<evidence type="ECO:0000256" key="5">
    <source>
        <dbReference type="ARBA" id="ARBA00022519"/>
    </source>
</evidence>
<proteinExistence type="inferred from homology"/>
<keyword evidence="6 9" id="KW-0812">Transmembrane</keyword>
<dbReference type="PROSITE" id="PS51012">
    <property type="entry name" value="ABC_TM2"/>
    <property type="match status" value="1"/>
</dbReference>
<gene>
    <name evidence="11" type="ORF">OCV88_10085</name>
</gene>
<evidence type="ECO:0000256" key="7">
    <source>
        <dbReference type="ARBA" id="ARBA00022989"/>
    </source>
</evidence>
<evidence type="ECO:0000256" key="1">
    <source>
        <dbReference type="ARBA" id="ARBA00004429"/>
    </source>
</evidence>
<evidence type="ECO:0000256" key="8">
    <source>
        <dbReference type="ARBA" id="ARBA00023136"/>
    </source>
</evidence>
<evidence type="ECO:0000256" key="6">
    <source>
        <dbReference type="ARBA" id="ARBA00022692"/>
    </source>
</evidence>
<evidence type="ECO:0000256" key="3">
    <source>
        <dbReference type="ARBA" id="ARBA00022448"/>
    </source>
</evidence>
<comment type="caution">
    <text evidence="11">The sequence shown here is derived from an EMBL/GenBank/DDBJ whole genome shotgun (WGS) entry which is preliminary data.</text>
</comment>
<dbReference type="PANTHER" id="PTHR30413">
    <property type="entry name" value="INNER MEMBRANE TRANSPORT PERMEASE"/>
    <property type="match status" value="1"/>
</dbReference>
<keyword evidence="12" id="KW-1185">Reference proteome</keyword>
<dbReference type="Pfam" id="PF01061">
    <property type="entry name" value="ABC2_membrane"/>
    <property type="match status" value="1"/>
</dbReference>
<evidence type="ECO:0000256" key="2">
    <source>
        <dbReference type="ARBA" id="ARBA00007783"/>
    </source>
</evidence>
<dbReference type="Proteomes" id="UP001652442">
    <property type="component" value="Unassembled WGS sequence"/>
</dbReference>
<keyword evidence="8 9" id="KW-0472">Membrane</keyword>
<evidence type="ECO:0000256" key="9">
    <source>
        <dbReference type="RuleBase" id="RU361157"/>
    </source>
</evidence>
<evidence type="ECO:0000256" key="4">
    <source>
        <dbReference type="ARBA" id="ARBA00022475"/>
    </source>
</evidence>
<reference evidence="11 12" key="1">
    <citation type="journal article" date="2021" name="ISME Commun">
        <title>Automated analysis of genomic sequences facilitates high-throughput and comprehensive description of bacteria.</title>
        <authorList>
            <person name="Hitch T.C.A."/>
        </authorList>
    </citation>
    <scope>NUCLEOTIDE SEQUENCE [LARGE SCALE GENOMIC DNA]</scope>
    <source>
        <strain evidence="11 12">Sanger_109</strain>
    </source>
</reference>
<keyword evidence="7 9" id="KW-1133">Transmembrane helix</keyword>
<evidence type="ECO:0000313" key="11">
    <source>
        <dbReference type="EMBL" id="MCU6762681.1"/>
    </source>
</evidence>
<organism evidence="11 12">
    <name type="scientific">Brotonthovivens ammoniilytica</name>
    <dbReference type="NCBI Taxonomy" id="2981725"/>
    <lineage>
        <taxon>Bacteria</taxon>
        <taxon>Bacillati</taxon>
        <taxon>Bacillota</taxon>
        <taxon>Clostridia</taxon>
        <taxon>Lachnospirales</taxon>
        <taxon>Lachnospiraceae</taxon>
        <taxon>Brotonthovivens</taxon>
    </lineage>
</organism>
<feature type="domain" description="ABC transmembrane type-2" evidence="10">
    <location>
        <begin position="32"/>
        <end position="252"/>
    </location>
</feature>
<dbReference type="InterPro" id="IPR013525">
    <property type="entry name" value="ABC2_TM"/>
</dbReference>
<evidence type="ECO:0000313" key="12">
    <source>
        <dbReference type="Proteomes" id="UP001652442"/>
    </source>
</evidence>
<keyword evidence="3 9" id="KW-0813">Transport</keyword>
<feature type="transmembrane region" description="Helical" evidence="9">
    <location>
        <begin position="139"/>
        <end position="161"/>
    </location>
</feature>
<keyword evidence="5" id="KW-0997">Cell inner membrane</keyword>
<protein>
    <recommendedName>
        <fullName evidence="9">Transport permease protein</fullName>
    </recommendedName>
</protein>
<comment type="subcellular location">
    <subcellularLocation>
        <location evidence="1">Cell inner membrane</location>
        <topology evidence="1">Multi-pass membrane protein</topology>
    </subcellularLocation>
    <subcellularLocation>
        <location evidence="9">Cell membrane</location>
        <topology evidence="9">Multi-pass membrane protein</topology>
    </subcellularLocation>
</comment>
<dbReference type="InterPro" id="IPR047817">
    <property type="entry name" value="ABC2_TM_bact-type"/>
</dbReference>
<accession>A0ABT2TKJ3</accession>
<feature type="transmembrane region" description="Helical" evidence="9">
    <location>
        <begin position="114"/>
        <end position="133"/>
    </location>
</feature>
<dbReference type="EMBL" id="JAOQJQ010000004">
    <property type="protein sequence ID" value="MCU6762681.1"/>
    <property type="molecule type" value="Genomic_DNA"/>
</dbReference>
<sequence length="260" mass="30445">MKRFFIDFQKYFKYSIYSARSALNAEVAGSYLNWLWWIFNPICMMLIYTFIFGFVFGGSEKFFPIYIFIGLTLWDYFNRTVSTSVRLVKNNKAIVTKVYLPKFVLVETKMMVNFFKMLISFVVIVGMMVVWRVPVSLNVLWIFPILAILSLLIFGLSCVIMHFGVFVDDLDNIIKILLRFVFYATGIFYAIDTRIPAPYNHYMLRLNPLACLIDEARKALIYQTTPNLKWLGIWLAVSLIICAFGIHKIYKFENSYAKVI</sequence>
<name>A0ABT2TKJ3_9FIRM</name>
<dbReference type="PANTHER" id="PTHR30413:SF8">
    <property type="entry name" value="TRANSPORT PERMEASE PROTEIN"/>
    <property type="match status" value="1"/>
</dbReference>
<evidence type="ECO:0000259" key="10">
    <source>
        <dbReference type="PROSITE" id="PS51012"/>
    </source>
</evidence>
<feature type="transmembrane region" description="Helical" evidence="9">
    <location>
        <begin position="173"/>
        <end position="191"/>
    </location>
</feature>
<feature type="transmembrane region" description="Helical" evidence="9">
    <location>
        <begin position="34"/>
        <end position="56"/>
    </location>
</feature>
<dbReference type="RefSeq" id="WP_158425389.1">
    <property type="nucleotide sequence ID" value="NZ_JAOQJQ010000004.1"/>
</dbReference>
<comment type="similarity">
    <text evidence="2 9">Belongs to the ABC-2 integral membrane protein family.</text>
</comment>
<keyword evidence="4 9" id="KW-1003">Cell membrane</keyword>